<dbReference type="Proteomes" id="UP000253201">
    <property type="component" value="Unassembled WGS sequence"/>
</dbReference>
<name>A0ABX9G2H1_9ENTR</name>
<gene>
    <name evidence="1" type="ORF">DFQ50_10376</name>
</gene>
<evidence type="ECO:0000313" key="1">
    <source>
        <dbReference type="EMBL" id="RBP12474.1"/>
    </source>
</evidence>
<evidence type="ECO:0000313" key="2">
    <source>
        <dbReference type="Proteomes" id="UP000253201"/>
    </source>
</evidence>
<reference evidence="1 2" key="1">
    <citation type="submission" date="2018-06" db="EMBL/GenBank/DDBJ databases">
        <title>Genomic Encyclopedia of Type Strains, Phase IV (KMG-IV): sequencing the most valuable type-strain genomes for metagenomic binning, comparative biology and taxonomic classification.</title>
        <authorList>
            <person name="Goeker M."/>
        </authorList>
    </citation>
    <scope>NUCLEOTIDE SEQUENCE [LARGE SCALE GENOMIC DNA]</scope>
    <source>
        <strain evidence="1 2">DSM 27453</strain>
    </source>
</reference>
<keyword evidence="2" id="KW-1185">Reference proteome</keyword>
<protein>
    <submittedName>
        <fullName evidence="1">Uncharacterized protein</fullName>
    </submittedName>
</protein>
<dbReference type="EMBL" id="QNRL01000003">
    <property type="protein sequence ID" value="RBP12474.1"/>
    <property type="molecule type" value="Genomic_DNA"/>
</dbReference>
<accession>A0ABX9G2H1</accession>
<sequence>MAKKNLGNIMNFSNTKKDNHTKKCQVRAFKVNSASTDVLYNQIAQSKKFVIDTIVKVNNEKHIKLKNFSTANGCHYLHFSIFNPKEQVSITPKTLTAKDLVEIENMDNLHAFLIVKDNRIASLMQISTNWCEVKIAKLLEVFGIKVTPSAILKKDVIARIKSDGFKALHVNIDVDESDFVKTPNFFSSIIQNEPAIKAKGITGHLTIDAKGNSELAKSIEGNTGTWINDLDSDFYLETKKGEKIMGDDLKVVKTYYTVPYGSKSINAKYAKEILEDFVATEL</sequence>
<proteinExistence type="predicted"/>
<comment type="caution">
    <text evidence="1">The sequence shown here is derived from an EMBL/GenBank/DDBJ whole genome shotgun (WGS) entry which is preliminary data.</text>
</comment>
<organism evidence="1 2">
    <name type="scientific">Pseudocitrobacter faecalis</name>
    <dbReference type="NCBI Taxonomy" id="1398493"/>
    <lineage>
        <taxon>Bacteria</taxon>
        <taxon>Pseudomonadati</taxon>
        <taxon>Pseudomonadota</taxon>
        <taxon>Gammaproteobacteria</taxon>
        <taxon>Enterobacterales</taxon>
        <taxon>Enterobacteriaceae</taxon>
        <taxon>Pseudocitrobacter</taxon>
    </lineage>
</organism>